<evidence type="ECO:0000313" key="2">
    <source>
        <dbReference type="Proteomes" id="UP000005306"/>
    </source>
</evidence>
<reference evidence="1 2" key="1">
    <citation type="submission" date="2006-04" db="EMBL/GenBank/DDBJ databases">
        <authorList>
            <person name="Giovannoni S.J."/>
            <person name="Cho J.-C."/>
            <person name="Ferriera S."/>
            <person name="Johnson J."/>
            <person name="Kravitz S."/>
            <person name="Halpern A."/>
            <person name="Remington K."/>
            <person name="Beeson K."/>
            <person name="Tran B."/>
            <person name="Rogers Y.-H."/>
            <person name="Friedman R."/>
            <person name="Venter J.C."/>
        </authorList>
    </citation>
    <scope>NUCLEOTIDE SEQUENCE [LARGE SCALE GENOMIC DNA]</scope>
    <source>
        <strain evidence="1 2">HTCC1002</strain>
    </source>
</reference>
<accession>Q1V0D7</accession>
<dbReference type="RefSeq" id="WP_006997878.1">
    <property type="nucleotide sequence ID" value="NZ_CH724130.1"/>
</dbReference>
<dbReference type="GO" id="GO:0051301">
    <property type="term" value="P:cell division"/>
    <property type="evidence" value="ECO:0007669"/>
    <property type="project" value="UniProtKB-KW"/>
</dbReference>
<dbReference type="Proteomes" id="UP000005306">
    <property type="component" value="Unassembled WGS sequence"/>
</dbReference>
<protein>
    <submittedName>
        <fullName evidence="1">Cell division protein FtsL</fullName>
    </submittedName>
</protein>
<gene>
    <name evidence="1" type="ORF">PU1002_06201</name>
</gene>
<comment type="caution">
    <text evidence="1">The sequence shown here is derived from an EMBL/GenBank/DDBJ whole genome shotgun (WGS) entry which is preliminary data.</text>
</comment>
<keyword evidence="1" id="KW-0132">Cell division</keyword>
<dbReference type="EMBL" id="AAPV01000001">
    <property type="protein sequence ID" value="EAS85291.1"/>
    <property type="molecule type" value="Genomic_DNA"/>
</dbReference>
<organism evidence="1 2">
    <name type="scientific">Pelagibacter ubique (strain HTCC1002)</name>
    <dbReference type="NCBI Taxonomy" id="314261"/>
    <lineage>
        <taxon>Bacteria</taxon>
        <taxon>Pseudomonadati</taxon>
        <taxon>Pseudomonadota</taxon>
        <taxon>Alphaproteobacteria</taxon>
        <taxon>Candidatus Pelagibacterales</taxon>
        <taxon>Candidatus Pelagibacteraceae</taxon>
        <taxon>Candidatus Pelagibacter</taxon>
    </lineage>
</organism>
<evidence type="ECO:0000313" key="1">
    <source>
        <dbReference type="EMBL" id="EAS85291.1"/>
    </source>
</evidence>
<sequence>MKQLVVAVILVLILITSLIKNSTKKIEDQIFIVKENIRPLKSELEDVLLEFNYLSSPEKLVQYQTQYFEKDLIKIEIMNIKEIFKNNETLEIKDLISKNGNE</sequence>
<dbReference type="HOGENOM" id="CLU_2286368_0_0_5"/>
<dbReference type="AlphaFoldDB" id="Q1V0D7"/>
<keyword evidence="1" id="KW-0131">Cell cycle</keyword>
<name>Q1V0D7_PELU1</name>
<proteinExistence type="predicted"/>